<comment type="caution">
    <text evidence="8">The sequence shown here is derived from an EMBL/GenBank/DDBJ whole genome shotgun (WGS) entry which is preliminary data.</text>
</comment>
<dbReference type="SUPFAM" id="SSF53383">
    <property type="entry name" value="PLP-dependent transferases"/>
    <property type="match status" value="1"/>
</dbReference>
<reference evidence="8 9" key="1">
    <citation type="submission" date="2019-09" db="EMBL/GenBank/DDBJ databases">
        <title>Goodfellowia gen. nov., a new genus of the Pseudonocardineae related to Actinoalloteichus, containing Goodfellowia coeruleoviolacea gen. nov., comb. nov. gen. nov., comb. nov.</title>
        <authorList>
            <person name="Labeda D."/>
        </authorList>
    </citation>
    <scope>NUCLEOTIDE SEQUENCE [LARGE SCALE GENOMIC DNA]</scope>
    <source>
        <strain evidence="8 9">AN110305</strain>
    </source>
</reference>
<protein>
    <recommendedName>
        <fullName evidence="6">Aminotransferase</fullName>
        <ecNumber evidence="6">2.6.1.-</ecNumber>
    </recommendedName>
</protein>
<accession>A0A5B2XSU9</accession>
<dbReference type="EMBL" id="VUOB01000002">
    <property type="protein sequence ID" value="KAA2266433.1"/>
    <property type="molecule type" value="Genomic_DNA"/>
</dbReference>
<proteinExistence type="inferred from homology"/>
<feature type="domain" description="Aminotransferase class I/classII large" evidence="7">
    <location>
        <begin position="34"/>
        <end position="384"/>
    </location>
</feature>
<dbReference type="InterPro" id="IPR015424">
    <property type="entry name" value="PyrdxlP-dep_Trfase"/>
</dbReference>
<dbReference type="OrthoDB" id="9763453at2"/>
<dbReference type="Gene3D" id="3.40.640.10">
    <property type="entry name" value="Type I PLP-dependent aspartate aminotransferase-like (Major domain)"/>
    <property type="match status" value="1"/>
</dbReference>
<dbReference type="PANTHER" id="PTHR46383:SF1">
    <property type="entry name" value="ASPARTATE AMINOTRANSFERASE"/>
    <property type="match status" value="1"/>
</dbReference>
<evidence type="ECO:0000259" key="7">
    <source>
        <dbReference type="Pfam" id="PF00155"/>
    </source>
</evidence>
<dbReference type="RefSeq" id="WP_149847539.1">
    <property type="nucleotide sequence ID" value="NZ_VUOB01000002.1"/>
</dbReference>
<reference evidence="8 9" key="2">
    <citation type="submission" date="2019-09" db="EMBL/GenBank/DDBJ databases">
        <authorList>
            <person name="Jin C."/>
        </authorList>
    </citation>
    <scope>NUCLEOTIDE SEQUENCE [LARGE SCALE GENOMIC DNA]</scope>
    <source>
        <strain evidence="8 9">AN110305</strain>
    </source>
</reference>
<evidence type="ECO:0000256" key="3">
    <source>
        <dbReference type="ARBA" id="ARBA00022576"/>
    </source>
</evidence>
<dbReference type="InterPro" id="IPR004838">
    <property type="entry name" value="NHTrfase_class1_PyrdxlP-BS"/>
</dbReference>
<dbReference type="EC" id="2.6.1.-" evidence="6"/>
<comment type="cofactor">
    <cofactor evidence="1 6">
        <name>pyridoxal 5'-phosphate</name>
        <dbReference type="ChEBI" id="CHEBI:597326"/>
    </cofactor>
</comment>
<dbReference type="Gene3D" id="3.90.1150.10">
    <property type="entry name" value="Aspartate Aminotransferase, domain 1"/>
    <property type="match status" value="1"/>
</dbReference>
<dbReference type="GO" id="GO:0008483">
    <property type="term" value="F:transaminase activity"/>
    <property type="evidence" value="ECO:0007669"/>
    <property type="project" value="UniProtKB-KW"/>
</dbReference>
<keyword evidence="3 6" id="KW-0032">Aminotransferase</keyword>
<evidence type="ECO:0000256" key="5">
    <source>
        <dbReference type="ARBA" id="ARBA00022898"/>
    </source>
</evidence>
<keyword evidence="9" id="KW-1185">Reference proteome</keyword>
<dbReference type="InterPro" id="IPR015421">
    <property type="entry name" value="PyrdxlP-dep_Trfase_major"/>
</dbReference>
<name>A0A5B2XSU9_9PSEU</name>
<evidence type="ECO:0000313" key="9">
    <source>
        <dbReference type="Proteomes" id="UP000323454"/>
    </source>
</evidence>
<comment type="similarity">
    <text evidence="2 6">Belongs to the class-I pyridoxal-phosphate-dependent aminotransferase family.</text>
</comment>
<sequence>MKSRAAQRFAGLTRSATVAIHDLVQDLRAGGARILDLGGGQPDVATAGHIAAEAAAALEAGFTHYTGSRGLPELLTAIAAKLAKDNGIAVDPRTDVIVTPSAKHALFVSMMTILDPGDEILVPSPGWVSYTSIAHLVGARAVPVELSPTNGFRITRRLLDTCVTDRTRAILVNTPTNPTGNALRREEAEDIAAFAAEHDLFVVADEIYEKIIFAGRKHLSLAALPGCADRTLTVNGFSKSYAMTGWRLGYVAGPTDLIGEAVKVQEHTVSCAASFAQRGGIAALTGGQQFVLDMAQEYGRRRSRTVAALAAMPGVECADPDGTFYAFPDVRGAGFADSAEFAKWLLRTAGVAVVAGTAFGPGGAGHVRISFAAAPAVLDEALDRMAAALADRA</sequence>
<keyword evidence="5" id="KW-0663">Pyridoxal phosphate</keyword>
<dbReference type="AlphaFoldDB" id="A0A5B2XSU9"/>
<dbReference type="InterPro" id="IPR015422">
    <property type="entry name" value="PyrdxlP-dep_Trfase_small"/>
</dbReference>
<evidence type="ECO:0000313" key="8">
    <source>
        <dbReference type="EMBL" id="KAA2266433.1"/>
    </source>
</evidence>
<dbReference type="InterPro" id="IPR050596">
    <property type="entry name" value="AspAT/PAT-like"/>
</dbReference>
<dbReference type="GO" id="GO:0030170">
    <property type="term" value="F:pyridoxal phosphate binding"/>
    <property type="evidence" value="ECO:0007669"/>
    <property type="project" value="InterPro"/>
</dbReference>
<dbReference type="CDD" id="cd00609">
    <property type="entry name" value="AAT_like"/>
    <property type="match status" value="1"/>
</dbReference>
<dbReference type="InterPro" id="IPR004839">
    <property type="entry name" value="Aminotransferase_I/II_large"/>
</dbReference>
<evidence type="ECO:0000256" key="1">
    <source>
        <dbReference type="ARBA" id="ARBA00001933"/>
    </source>
</evidence>
<evidence type="ECO:0000256" key="4">
    <source>
        <dbReference type="ARBA" id="ARBA00022679"/>
    </source>
</evidence>
<dbReference type="Pfam" id="PF00155">
    <property type="entry name" value="Aminotran_1_2"/>
    <property type="match status" value="1"/>
</dbReference>
<evidence type="ECO:0000256" key="2">
    <source>
        <dbReference type="ARBA" id="ARBA00007441"/>
    </source>
</evidence>
<dbReference type="PANTHER" id="PTHR46383">
    <property type="entry name" value="ASPARTATE AMINOTRANSFERASE"/>
    <property type="match status" value="1"/>
</dbReference>
<dbReference type="FunFam" id="3.40.640.10:FF:000033">
    <property type="entry name" value="Aspartate aminotransferase"/>
    <property type="match status" value="1"/>
</dbReference>
<organism evidence="8 9">
    <name type="scientific">Solihabitans fulvus</name>
    <dbReference type="NCBI Taxonomy" id="1892852"/>
    <lineage>
        <taxon>Bacteria</taxon>
        <taxon>Bacillati</taxon>
        <taxon>Actinomycetota</taxon>
        <taxon>Actinomycetes</taxon>
        <taxon>Pseudonocardiales</taxon>
        <taxon>Pseudonocardiaceae</taxon>
        <taxon>Solihabitans</taxon>
    </lineage>
</organism>
<gene>
    <name evidence="8" type="ORF">F0L68_01395</name>
</gene>
<dbReference type="PROSITE" id="PS00105">
    <property type="entry name" value="AA_TRANSFER_CLASS_1"/>
    <property type="match status" value="1"/>
</dbReference>
<keyword evidence="4 6" id="KW-0808">Transferase</keyword>
<dbReference type="Proteomes" id="UP000323454">
    <property type="component" value="Unassembled WGS sequence"/>
</dbReference>
<dbReference type="GO" id="GO:0006520">
    <property type="term" value="P:amino acid metabolic process"/>
    <property type="evidence" value="ECO:0007669"/>
    <property type="project" value="InterPro"/>
</dbReference>
<evidence type="ECO:0000256" key="6">
    <source>
        <dbReference type="RuleBase" id="RU000481"/>
    </source>
</evidence>